<keyword evidence="2" id="KW-1185">Reference proteome</keyword>
<dbReference type="RefSeq" id="WP_111729217.1">
    <property type="nucleotide sequence ID" value="NZ_QHKO01000002.1"/>
</dbReference>
<dbReference type="EMBL" id="QHKO01000002">
    <property type="protein sequence ID" value="RAL23963.1"/>
    <property type="molecule type" value="Genomic_DNA"/>
</dbReference>
<name>A0A328C832_9DELT</name>
<sequence length="152" mass="16084">MNAYPRVWPLLPLSLALLIACGESEPTLVSYEDEGEVCLNRSLQADDAPLQEGAPLSVRVELPVCLSSSCTSAPVTSCELSLEDHTITLSSHASYLDTSQPLGSCTADCGLLFAECELPALAAGQYTLIHGEHTYTFAIPSEPVGCLEPTAD</sequence>
<evidence type="ECO:0008006" key="3">
    <source>
        <dbReference type="Google" id="ProtNLM"/>
    </source>
</evidence>
<dbReference type="AlphaFoldDB" id="A0A328C832"/>
<comment type="caution">
    <text evidence="1">The sequence shown here is derived from an EMBL/GenBank/DDBJ whole genome shotgun (WGS) entry which is preliminary data.</text>
</comment>
<proteinExistence type="predicted"/>
<dbReference type="OrthoDB" id="5514168at2"/>
<dbReference type="PROSITE" id="PS51257">
    <property type="entry name" value="PROKAR_LIPOPROTEIN"/>
    <property type="match status" value="1"/>
</dbReference>
<protein>
    <recommendedName>
        <fullName evidence="3">Lipoprotein</fullName>
    </recommendedName>
</protein>
<gene>
    <name evidence="1" type="ORF">DL240_07385</name>
</gene>
<accession>A0A328C832</accession>
<reference evidence="1 2" key="1">
    <citation type="submission" date="2018-05" db="EMBL/GenBank/DDBJ databases">
        <title>Lujinxingia marina gen. nov. sp. nov., a new facultative anaerobic member of the class Deltaproteobacteria, and proposal of Lujinxingaceae fam. nov.</title>
        <authorList>
            <person name="Li C.-M."/>
        </authorList>
    </citation>
    <scope>NUCLEOTIDE SEQUENCE [LARGE SCALE GENOMIC DNA]</scope>
    <source>
        <strain evidence="1 2">B210</strain>
    </source>
</reference>
<dbReference type="Proteomes" id="UP000249169">
    <property type="component" value="Unassembled WGS sequence"/>
</dbReference>
<organism evidence="1 2">
    <name type="scientific">Lujinxingia litoralis</name>
    <dbReference type="NCBI Taxonomy" id="2211119"/>
    <lineage>
        <taxon>Bacteria</taxon>
        <taxon>Deltaproteobacteria</taxon>
        <taxon>Bradymonadales</taxon>
        <taxon>Lujinxingiaceae</taxon>
        <taxon>Lujinxingia</taxon>
    </lineage>
</organism>
<evidence type="ECO:0000313" key="2">
    <source>
        <dbReference type="Proteomes" id="UP000249169"/>
    </source>
</evidence>
<evidence type="ECO:0000313" key="1">
    <source>
        <dbReference type="EMBL" id="RAL23963.1"/>
    </source>
</evidence>